<protein>
    <submittedName>
        <fullName evidence="1">Uncharacterized protein</fullName>
    </submittedName>
</protein>
<name>A0A9W8L1A5_9FUNG</name>
<gene>
    <name evidence="1" type="ORF">GGI25_000620</name>
</gene>
<organism evidence="1 2">
    <name type="scientific">Coemansia spiralis</name>
    <dbReference type="NCBI Taxonomy" id="417178"/>
    <lineage>
        <taxon>Eukaryota</taxon>
        <taxon>Fungi</taxon>
        <taxon>Fungi incertae sedis</taxon>
        <taxon>Zoopagomycota</taxon>
        <taxon>Kickxellomycotina</taxon>
        <taxon>Kickxellomycetes</taxon>
        <taxon>Kickxellales</taxon>
        <taxon>Kickxellaceae</taxon>
        <taxon>Coemansia</taxon>
    </lineage>
</organism>
<comment type="caution">
    <text evidence="1">The sequence shown here is derived from an EMBL/GenBank/DDBJ whole genome shotgun (WGS) entry which is preliminary data.</text>
</comment>
<evidence type="ECO:0000313" key="1">
    <source>
        <dbReference type="EMBL" id="KAJ2680647.1"/>
    </source>
</evidence>
<sequence length="162" mass="18300">MEKLVQLEELLYRWHQEQQLTMRLHSELQVLAHQIEIAARFPRLRAAKAALHSSTQGELRSQLERYHGLLAKIAELSHTVSAAADAGTLELVLGLTGPHVDGVARQIHKELCEEFRLRSAAETAESGVGQWLAYISERVGFFTSEVERRAAEDEHTRLARLL</sequence>
<reference evidence="1" key="1">
    <citation type="submission" date="2022-07" db="EMBL/GenBank/DDBJ databases">
        <title>Phylogenomic reconstructions and comparative analyses of Kickxellomycotina fungi.</title>
        <authorList>
            <person name="Reynolds N.K."/>
            <person name="Stajich J.E."/>
            <person name="Barry K."/>
            <person name="Grigoriev I.V."/>
            <person name="Crous P."/>
            <person name="Smith M.E."/>
        </authorList>
    </citation>
    <scope>NUCLEOTIDE SEQUENCE</scope>
    <source>
        <strain evidence="1">NRRL 3115</strain>
    </source>
</reference>
<dbReference type="Proteomes" id="UP001151518">
    <property type="component" value="Unassembled WGS sequence"/>
</dbReference>
<accession>A0A9W8L1A5</accession>
<proteinExistence type="predicted"/>
<dbReference type="AlphaFoldDB" id="A0A9W8L1A5"/>
<dbReference type="EMBL" id="JANBTW010000004">
    <property type="protein sequence ID" value="KAJ2680647.1"/>
    <property type="molecule type" value="Genomic_DNA"/>
</dbReference>
<evidence type="ECO:0000313" key="2">
    <source>
        <dbReference type="Proteomes" id="UP001151518"/>
    </source>
</evidence>